<evidence type="ECO:0000256" key="3">
    <source>
        <dbReference type="ARBA" id="ARBA00023163"/>
    </source>
</evidence>
<dbReference type="PANTHER" id="PTHR44688">
    <property type="entry name" value="DNA-BINDING TRANSCRIPTIONAL ACTIVATOR DEVR_DOSR"/>
    <property type="match status" value="1"/>
</dbReference>
<dbReference type="PRINTS" id="PR00038">
    <property type="entry name" value="HTHLUXR"/>
</dbReference>
<evidence type="ECO:0000256" key="1">
    <source>
        <dbReference type="ARBA" id="ARBA00023015"/>
    </source>
</evidence>
<accession>A0ABS9TT95</accession>
<comment type="caution">
    <text evidence="5">The sequence shown here is derived from an EMBL/GenBank/DDBJ whole genome shotgun (WGS) entry which is preliminary data.</text>
</comment>
<dbReference type="SUPFAM" id="SSF55781">
    <property type="entry name" value="GAF domain-like"/>
    <property type="match status" value="1"/>
</dbReference>
<dbReference type="SUPFAM" id="SSF46894">
    <property type="entry name" value="C-terminal effector domain of the bipartite response regulators"/>
    <property type="match status" value="1"/>
</dbReference>
<dbReference type="PROSITE" id="PS50043">
    <property type="entry name" value="HTH_LUXR_2"/>
    <property type="match status" value="1"/>
</dbReference>
<dbReference type="Pfam" id="PF01590">
    <property type="entry name" value="GAF"/>
    <property type="match status" value="1"/>
</dbReference>
<keyword evidence="1" id="KW-0805">Transcription regulation</keyword>
<dbReference type="PANTHER" id="PTHR44688:SF16">
    <property type="entry name" value="DNA-BINDING TRANSCRIPTIONAL ACTIVATOR DEVR_DOSR"/>
    <property type="match status" value="1"/>
</dbReference>
<dbReference type="SMART" id="SM00065">
    <property type="entry name" value="GAF"/>
    <property type="match status" value="1"/>
</dbReference>
<dbReference type="RefSeq" id="WP_241042567.1">
    <property type="nucleotide sequence ID" value="NZ_BAAAJF010000041.1"/>
</dbReference>
<dbReference type="SMART" id="SM00421">
    <property type="entry name" value="HTH_LUXR"/>
    <property type="match status" value="1"/>
</dbReference>
<dbReference type="Pfam" id="PF00196">
    <property type="entry name" value="GerE"/>
    <property type="match status" value="1"/>
</dbReference>
<evidence type="ECO:0000313" key="6">
    <source>
        <dbReference type="Proteomes" id="UP001299970"/>
    </source>
</evidence>
<evidence type="ECO:0000259" key="4">
    <source>
        <dbReference type="PROSITE" id="PS50043"/>
    </source>
</evidence>
<dbReference type="EMBL" id="JAKXMK010000049">
    <property type="protein sequence ID" value="MCH6171760.1"/>
    <property type="molecule type" value="Genomic_DNA"/>
</dbReference>
<dbReference type="Proteomes" id="UP001299970">
    <property type="component" value="Unassembled WGS sequence"/>
</dbReference>
<proteinExistence type="predicted"/>
<organism evidence="5 6">
    <name type="scientific">Pseudonocardia alaniniphila</name>
    <dbReference type="NCBI Taxonomy" id="75291"/>
    <lineage>
        <taxon>Bacteria</taxon>
        <taxon>Bacillati</taxon>
        <taxon>Actinomycetota</taxon>
        <taxon>Actinomycetes</taxon>
        <taxon>Pseudonocardiales</taxon>
        <taxon>Pseudonocardiaceae</taxon>
        <taxon>Pseudonocardia</taxon>
    </lineage>
</organism>
<sequence>MSGIDWQDVALFGERACGSLDPVTVQRRTLPDLIRMLQADSGAIHLIDHRYRGLVATIKGAPVSMLADFESISRHTDVYRQRSFATRFPVHDAMIHNEVGEHQQSPVGLVLSRYGFEHCLFALLLRNGRPVGTATVARRTGRPPFTPQDLTVAHRLGGFLSIALANAVTHARGRPVANPLTPPSWSDGDTHTLRLDGLQAGDHDPAVGSGCDVTEVLTKREREVLVLAMSGLQNAEIAIDLGIATNTVKQHMKHIFNKIGVRSRLDALRYLQSKGGRL</sequence>
<dbReference type="InterPro" id="IPR036388">
    <property type="entry name" value="WH-like_DNA-bd_sf"/>
</dbReference>
<keyword evidence="6" id="KW-1185">Reference proteome</keyword>
<evidence type="ECO:0000313" key="5">
    <source>
        <dbReference type="EMBL" id="MCH6171760.1"/>
    </source>
</evidence>
<dbReference type="CDD" id="cd06170">
    <property type="entry name" value="LuxR_C_like"/>
    <property type="match status" value="1"/>
</dbReference>
<dbReference type="InterPro" id="IPR029016">
    <property type="entry name" value="GAF-like_dom_sf"/>
</dbReference>
<reference evidence="5 6" key="1">
    <citation type="submission" date="2022-03" db="EMBL/GenBank/DDBJ databases">
        <title>Pseudonocardia alaer sp. nov., a novel actinomycete isolated from reed forest soil.</title>
        <authorList>
            <person name="Wang L."/>
        </authorList>
    </citation>
    <scope>NUCLEOTIDE SEQUENCE [LARGE SCALE GENOMIC DNA]</scope>
    <source>
        <strain evidence="5 6">Y-16303</strain>
    </source>
</reference>
<dbReference type="InterPro" id="IPR003018">
    <property type="entry name" value="GAF"/>
</dbReference>
<dbReference type="PROSITE" id="PS00622">
    <property type="entry name" value="HTH_LUXR_1"/>
    <property type="match status" value="1"/>
</dbReference>
<dbReference type="Gene3D" id="1.10.10.10">
    <property type="entry name" value="Winged helix-like DNA-binding domain superfamily/Winged helix DNA-binding domain"/>
    <property type="match status" value="1"/>
</dbReference>
<feature type="domain" description="HTH luxR-type" evidence="4">
    <location>
        <begin position="210"/>
        <end position="275"/>
    </location>
</feature>
<keyword evidence="2" id="KW-0238">DNA-binding</keyword>
<gene>
    <name evidence="5" type="ORF">MMF94_39260</name>
</gene>
<dbReference type="Gene3D" id="3.30.450.40">
    <property type="match status" value="1"/>
</dbReference>
<dbReference type="InterPro" id="IPR000792">
    <property type="entry name" value="Tscrpt_reg_LuxR_C"/>
</dbReference>
<evidence type="ECO:0000256" key="2">
    <source>
        <dbReference type="ARBA" id="ARBA00023125"/>
    </source>
</evidence>
<protein>
    <submittedName>
        <fullName evidence="5">LuxR C-terminal-related transcriptional regulator</fullName>
    </submittedName>
</protein>
<dbReference type="InterPro" id="IPR016032">
    <property type="entry name" value="Sig_transdc_resp-reg_C-effctor"/>
</dbReference>
<name>A0ABS9TT95_9PSEU</name>
<keyword evidence="3" id="KW-0804">Transcription</keyword>